<dbReference type="EMBL" id="JELW01000045">
    <property type="protein sequence ID" value="EXU96718.1"/>
    <property type="molecule type" value="Genomic_DNA"/>
</dbReference>
<dbReference type="AlphaFoldDB" id="A0A0A1UNC4"/>
<dbReference type="Proteomes" id="UP000030151">
    <property type="component" value="Unassembled WGS sequence"/>
</dbReference>
<dbReference type="HOGENOM" id="CLU_2050199_0_0_1"/>
<protein>
    <submittedName>
        <fullName evidence="1">Uncharacterized protein</fullName>
    </submittedName>
</protein>
<accession>A0A0A1UNC4</accession>
<evidence type="ECO:0000313" key="2">
    <source>
        <dbReference type="Proteomes" id="UP000030151"/>
    </source>
</evidence>
<comment type="caution">
    <text evidence="1">The sequence shown here is derived from an EMBL/GenBank/DDBJ whole genome shotgun (WGS) entry which is preliminary data.</text>
</comment>
<reference evidence="1 2" key="1">
    <citation type="submission" date="2014-02" db="EMBL/GenBank/DDBJ databases">
        <title>The genome sequence of the entomopathogenic fungus Metarhizium robertsii ARSEF 2575.</title>
        <authorList>
            <person name="Giuliano Garisto Donzelli B."/>
            <person name="Roe B.A."/>
            <person name="Macmil S.L."/>
            <person name="Krasnoff S.B."/>
            <person name="Gibson D.M."/>
        </authorList>
    </citation>
    <scope>NUCLEOTIDE SEQUENCE [LARGE SCALE GENOMIC DNA]</scope>
    <source>
        <strain evidence="1 2">ARSEF 2575</strain>
    </source>
</reference>
<gene>
    <name evidence="1" type="ORF">X797_010115</name>
</gene>
<name>A0A0A1UNC4_9HYPO</name>
<organism evidence="1 2">
    <name type="scientific">Metarhizium robertsii</name>
    <dbReference type="NCBI Taxonomy" id="568076"/>
    <lineage>
        <taxon>Eukaryota</taxon>
        <taxon>Fungi</taxon>
        <taxon>Dikarya</taxon>
        <taxon>Ascomycota</taxon>
        <taxon>Pezizomycotina</taxon>
        <taxon>Sordariomycetes</taxon>
        <taxon>Hypocreomycetidae</taxon>
        <taxon>Hypocreales</taxon>
        <taxon>Clavicipitaceae</taxon>
        <taxon>Metarhizium</taxon>
    </lineage>
</organism>
<evidence type="ECO:0000313" key="1">
    <source>
        <dbReference type="EMBL" id="EXU96718.1"/>
    </source>
</evidence>
<sequence length="120" mass="13709">MHHLDDYYEYPKVKKNRKKRRARGALELLSSTQLISLTGKSASRATIGLSPLHIQLRAIRRRYQRDFFQFMTAHGNSSRITRGYITLEARRSGYKSTVFSGLTGLHTALIEIQLSTAGRL</sequence>
<proteinExistence type="predicted"/>